<proteinExistence type="predicted"/>
<evidence type="ECO:0000256" key="1">
    <source>
        <dbReference type="SAM" id="MobiDB-lite"/>
    </source>
</evidence>
<dbReference type="Proteomes" id="UP000644756">
    <property type="component" value="Unassembled WGS sequence"/>
</dbReference>
<reference evidence="2" key="1">
    <citation type="journal article" date="2014" name="Int. J. Syst. Evol. Microbiol.">
        <title>Complete genome sequence of Corynebacterium casei LMG S-19264T (=DSM 44701T), isolated from a smear-ripened cheese.</title>
        <authorList>
            <consortium name="US DOE Joint Genome Institute (JGI-PGF)"/>
            <person name="Walter F."/>
            <person name="Albersmeier A."/>
            <person name="Kalinowski J."/>
            <person name="Ruckert C."/>
        </authorList>
    </citation>
    <scope>NUCLEOTIDE SEQUENCE</scope>
    <source>
        <strain evidence="2">CGMCC 1.12987</strain>
    </source>
</reference>
<feature type="compositionally biased region" description="Basic and acidic residues" evidence="1">
    <location>
        <begin position="81"/>
        <end position="116"/>
    </location>
</feature>
<dbReference type="Pfam" id="PF06810">
    <property type="entry name" value="Phage_scaffold"/>
    <property type="match status" value="1"/>
</dbReference>
<dbReference type="EMBL" id="BMGR01000001">
    <property type="protein sequence ID" value="GGF88419.1"/>
    <property type="molecule type" value="Genomic_DNA"/>
</dbReference>
<dbReference type="InterPro" id="IPR009636">
    <property type="entry name" value="SCAF"/>
</dbReference>
<protein>
    <submittedName>
        <fullName evidence="2">Scaffold protein</fullName>
    </submittedName>
</protein>
<organism evidence="2 3">
    <name type="scientific">Paenibacillus abyssi</name>
    <dbReference type="NCBI Taxonomy" id="1340531"/>
    <lineage>
        <taxon>Bacteria</taxon>
        <taxon>Bacillati</taxon>
        <taxon>Bacillota</taxon>
        <taxon>Bacilli</taxon>
        <taxon>Bacillales</taxon>
        <taxon>Paenibacillaceae</taxon>
        <taxon>Paenibacillus</taxon>
    </lineage>
</organism>
<evidence type="ECO:0000313" key="2">
    <source>
        <dbReference type="EMBL" id="GGF88419.1"/>
    </source>
</evidence>
<feature type="compositionally biased region" description="Basic and acidic residues" evidence="1">
    <location>
        <begin position="191"/>
        <end position="202"/>
    </location>
</feature>
<name>A0A917CKC0_9BACL</name>
<evidence type="ECO:0000313" key="3">
    <source>
        <dbReference type="Proteomes" id="UP000644756"/>
    </source>
</evidence>
<gene>
    <name evidence="2" type="ORF">GCM10010916_02200</name>
</gene>
<reference evidence="2" key="2">
    <citation type="submission" date="2020-09" db="EMBL/GenBank/DDBJ databases">
        <authorList>
            <person name="Sun Q."/>
            <person name="Zhou Y."/>
        </authorList>
    </citation>
    <scope>NUCLEOTIDE SEQUENCE</scope>
    <source>
        <strain evidence="2">CGMCC 1.12987</strain>
    </source>
</reference>
<keyword evidence="3" id="KW-1185">Reference proteome</keyword>
<accession>A0A917CKC0</accession>
<feature type="region of interest" description="Disordered" evidence="1">
    <location>
        <begin position="182"/>
        <end position="202"/>
    </location>
</feature>
<feature type="region of interest" description="Disordered" evidence="1">
    <location>
        <begin position="81"/>
        <end position="118"/>
    </location>
</feature>
<sequence length="239" mass="25906">MRRFINAMSGNYTPYQLLDADGDNGGGDNGGDDDGKEKRTVTMTQADLDALIAREKGRVKGKYADYDDLKTKLTALEQAEEERKKAAMSEAERLKAEKDEADRKAAEASDAAKRAQDAANQRIINTEIRSEARALNANDASDVLSFVDKTKVTIDDEGNVIGAKEAVEAVKAAKPYLFKAPVGADAGDGGNPDRNRDKSELAAKEAELAELKKAAVRDTRLLGKVTALYNEILTLKAKR</sequence>
<dbReference type="RefSeq" id="WP_229724903.1">
    <property type="nucleotide sequence ID" value="NZ_BMGR01000001.1"/>
</dbReference>
<comment type="caution">
    <text evidence="2">The sequence shown here is derived from an EMBL/GenBank/DDBJ whole genome shotgun (WGS) entry which is preliminary data.</text>
</comment>
<feature type="region of interest" description="Disordered" evidence="1">
    <location>
        <begin position="16"/>
        <end position="40"/>
    </location>
</feature>
<dbReference type="AlphaFoldDB" id="A0A917CKC0"/>